<dbReference type="EMBL" id="FUYS01000007">
    <property type="protein sequence ID" value="SKB72754.1"/>
    <property type="molecule type" value="Genomic_DNA"/>
</dbReference>
<keyword evidence="3" id="KW-1185">Reference proteome</keyword>
<feature type="transmembrane region" description="Helical" evidence="1">
    <location>
        <begin position="107"/>
        <end position="127"/>
    </location>
</feature>
<dbReference type="AlphaFoldDB" id="A0A1T5DM24"/>
<reference evidence="2 3" key="1">
    <citation type="submission" date="2017-02" db="EMBL/GenBank/DDBJ databases">
        <authorList>
            <person name="Peterson S.W."/>
        </authorList>
    </citation>
    <scope>NUCLEOTIDE SEQUENCE [LARGE SCALE GENOMIC DNA]</scope>
    <source>
        <strain evidence="2 3">DSM 22899</strain>
    </source>
</reference>
<dbReference type="Proteomes" id="UP000190541">
    <property type="component" value="Unassembled WGS sequence"/>
</dbReference>
<gene>
    <name evidence="2" type="ORF">SAMN05660226_02833</name>
</gene>
<evidence type="ECO:0000313" key="2">
    <source>
        <dbReference type="EMBL" id="SKB72754.1"/>
    </source>
</evidence>
<protein>
    <submittedName>
        <fullName evidence="2">Uncharacterized protein</fullName>
    </submittedName>
</protein>
<dbReference type="STRING" id="623280.SAMN05660226_02833"/>
<evidence type="ECO:0000313" key="3">
    <source>
        <dbReference type="Proteomes" id="UP000190541"/>
    </source>
</evidence>
<evidence type="ECO:0000256" key="1">
    <source>
        <dbReference type="SAM" id="Phobius"/>
    </source>
</evidence>
<keyword evidence="1" id="KW-0812">Transmembrane</keyword>
<sequence length="135" mass="15235">MKLTNEQLSKLLREQAGAEQRPLTATDIDAYTQLFESLAQEALAANQEQPVGLLDEVMAEIVLLQEKKDRRTDALNLILGVGCGLIAIAVFYYVVDLPRFKAALLWLWAYLPIIGFAILAVCAIQFADRKWVWKR</sequence>
<name>A0A1T5DM24_9SPHI</name>
<keyword evidence="1" id="KW-1133">Transmembrane helix</keyword>
<accession>A0A1T5DM24</accession>
<dbReference type="RefSeq" id="WP_079717513.1">
    <property type="nucleotide sequence ID" value="NZ_FUYS01000007.1"/>
</dbReference>
<feature type="transmembrane region" description="Helical" evidence="1">
    <location>
        <begin position="74"/>
        <end position="95"/>
    </location>
</feature>
<proteinExistence type="predicted"/>
<keyword evidence="1" id="KW-0472">Membrane</keyword>
<dbReference type="OrthoDB" id="1446065at2"/>
<organism evidence="2 3">
    <name type="scientific">Parapedobacter luteus</name>
    <dbReference type="NCBI Taxonomy" id="623280"/>
    <lineage>
        <taxon>Bacteria</taxon>
        <taxon>Pseudomonadati</taxon>
        <taxon>Bacteroidota</taxon>
        <taxon>Sphingobacteriia</taxon>
        <taxon>Sphingobacteriales</taxon>
        <taxon>Sphingobacteriaceae</taxon>
        <taxon>Parapedobacter</taxon>
    </lineage>
</organism>